<keyword evidence="5 7" id="KW-1133">Transmembrane helix</keyword>
<sequence length="209" mass="22711">MRGGYNYDAFMSGTAAAETPGGSRFRSLASFAPLRPWRELFAHPSSYSLPHSLADLVSRLRLKLGIFRMNYALAMLFILFLSLLWHPTSMIVFLLVFVAWFFLYFFRDGPLVVFSRIVDDRVVLVALSVVTVVCLVLTHVWLNVLISGLIGSAIVALHAAFRVNDDLFLNEDEAAESGLLSFAGGGGGSGGLPPRVSPKTGSSVVGVNL</sequence>
<proteinExistence type="inferred from homology"/>
<dbReference type="GO" id="GO:0016020">
    <property type="term" value="C:membrane"/>
    <property type="evidence" value="ECO:0007669"/>
    <property type="project" value="UniProtKB-SubCell"/>
</dbReference>
<comment type="function">
    <text evidence="1 7">May be involved in both secretory and endocytic intracellular trafficking in the endosomal/prevacuolar compartments.</text>
</comment>
<evidence type="ECO:0000313" key="10">
    <source>
        <dbReference type="Proteomes" id="UP000595140"/>
    </source>
</evidence>
<keyword evidence="6 7" id="KW-0472">Membrane</keyword>
<dbReference type="OrthoDB" id="63113at2759"/>
<evidence type="ECO:0000256" key="7">
    <source>
        <dbReference type="RuleBase" id="RU363107"/>
    </source>
</evidence>
<dbReference type="AlphaFoldDB" id="A0A484KY30"/>
<dbReference type="PANTHER" id="PTHR19317:SF84">
    <property type="entry name" value="PRA1 FAMILY PROTEIN"/>
    <property type="match status" value="1"/>
</dbReference>
<dbReference type="GO" id="GO:0005783">
    <property type="term" value="C:endoplasmic reticulum"/>
    <property type="evidence" value="ECO:0007669"/>
    <property type="project" value="TreeGrafter"/>
</dbReference>
<feature type="transmembrane region" description="Helical" evidence="7">
    <location>
        <begin position="118"/>
        <end position="138"/>
    </location>
</feature>
<keyword evidence="4 7" id="KW-0812">Transmembrane</keyword>
<evidence type="ECO:0000256" key="2">
    <source>
        <dbReference type="ARBA" id="ARBA00004141"/>
    </source>
</evidence>
<dbReference type="Proteomes" id="UP000595140">
    <property type="component" value="Unassembled WGS sequence"/>
</dbReference>
<feature type="compositionally biased region" description="Polar residues" evidence="8">
    <location>
        <begin position="199"/>
        <end position="209"/>
    </location>
</feature>
<dbReference type="GO" id="GO:0016192">
    <property type="term" value="P:vesicle-mediated transport"/>
    <property type="evidence" value="ECO:0007669"/>
    <property type="project" value="UniProtKB-ARBA"/>
</dbReference>
<reference evidence="9 10" key="1">
    <citation type="submission" date="2018-04" db="EMBL/GenBank/DDBJ databases">
        <authorList>
            <person name="Vogel A."/>
        </authorList>
    </citation>
    <scope>NUCLEOTIDE SEQUENCE [LARGE SCALE GENOMIC DNA]</scope>
</reference>
<feature type="transmembrane region" description="Helical" evidence="7">
    <location>
        <begin position="90"/>
        <end position="106"/>
    </location>
</feature>
<comment type="similarity">
    <text evidence="3 7">Belongs to the PRA1 family.</text>
</comment>
<keyword evidence="7" id="KW-0813">Transport</keyword>
<evidence type="ECO:0000313" key="9">
    <source>
        <dbReference type="EMBL" id="VFQ68247.1"/>
    </source>
</evidence>
<protein>
    <recommendedName>
        <fullName evidence="7">PRA1 family protein</fullName>
    </recommendedName>
</protein>
<feature type="transmembrane region" description="Helical" evidence="7">
    <location>
        <begin position="66"/>
        <end position="84"/>
    </location>
</feature>
<evidence type="ECO:0000256" key="3">
    <source>
        <dbReference type="ARBA" id="ARBA00006483"/>
    </source>
</evidence>
<gene>
    <name evidence="9" type="ORF">CCAM_LOCUS10023</name>
</gene>
<evidence type="ECO:0000256" key="1">
    <source>
        <dbReference type="ARBA" id="ARBA00002501"/>
    </source>
</evidence>
<dbReference type="Pfam" id="PF03208">
    <property type="entry name" value="PRA1"/>
    <property type="match status" value="1"/>
</dbReference>
<evidence type="ECO:0000256" key="6">
    <source>
        <dbReference type="ARBA" id="ARBA00023136"/>
    </source>
</evidence>
<evidence type="ECO:0000256" key="8">
    <source>
        <dbReference type="SAM" id="MobiDB-lite"/>
    </source>
</evidence>
<name>A0A484KY30_9ASTE</name>
<feature type="region of interest" description="Disordered" evidence="8">
    <location>
        <begin position="186"/>
        <end position="209"/>
    </location>
</feature>
<organism evidence="9 10">
    <name type="scientific">Cuscuta campestris</name>
    <dbReference type="NCBI Taxonomy" id="132261"/>
    <lineage>
        <taxon>Eukaryota</taxon>
        <taxon>Viridiplantae</taxon>
        <taxon>Streptophyta</taxon>
        <taxon>Embryophyta</taxon>
        <taxon>Tracheophyta</taxon>
        <taxon>Spermatophyta</taxon>
        <taxon>Magnoliopsida</taxon>
        <taxon>eudicotyledons</taxon>
        <taxon>Gunneridae</taxon>
        <taxon>Pentapetalae</taxon>
        <taxon>asterids</taxon>
        <taxon>lamiids</taxon>
        <taxon>Solanales</taxon>
        <taxon>Convolvulaceae</taxon>
        <taxon>Cuscuteae</taxon>
        <taxon>Cuscuta</taxon>
        <taxon>Cuscuta subgen. Grammica</taxon>
        <taxon>Cuscuta sect. Cleistogrammica</taxon>
    </lineage>
</organism>
<comment type="subcellular location">
    <subcellularLocation>
        <location evidence="2 7">Membrane</location>
        <topology evidence="2 7">Multi-pass membrane protein</topology>
    </subcellularLocation>
</comment>
<evidence type="ECO:0000256" key="5">
    <source>
        <dbReference type="ARBA" id="ARBA00022989"/>
    </source>
</evidence>
<accession>A0A484KY30</accession>
<evidence type="ECO:0000256" key="4">
    <source>
        <dbReference type="ARBA" id="ARBA00022692"/>
    </source>
</evidence>
<keyword evidence="10" id="KW-1185">Reference proteome</keyword>
<dbReference type="InterPro" id="IPR004895">
    <property type="entry name" value="Prenylated_rab_accept_PRA1"/>
</dbReference>
<dbReference type="PANTHER" id="PTHR19317">
    <property type="entry name" value="PRENYLATED RAB ACCEPTOR 1-RELATED"/>
    <property type="match status" value="1"/>
</dbReference>
<dbReference type="EMBL" id="OOIL02000670">
    <property type="protein sequence ID" value="VFQ68247.1"/>
    <property type="molecule type" value="Genomic_DNA"/>
</dbReference>
<dbReference type="GO" id="GO:0005794">
    <property type="term" value="C:Golgi apparatus"/>
    <property type="evidence" value="ECO:0007669"/>
    <property type="project" value="TreeGrafter"/>
</dbReference>